<organism evidence="1 2">
    <name type="scientific">Leucogyrophana mollusca</name>
    <dbReference type="NCBI Taxonomy" id="85980"/>
    <lineage>
        <taxon>Eukaryota</taxon>
        <taxon>Fungi</taxon>
        <taxon>Dikarya</taxon>
        <taxon>Basidiomycota</taxon>
        <taxon>Agaricomycotina</taxon>
        <taxon>Agaricomycetes</taxon>
        <taxon>Agaricomycetidae</taxon>
        <taxon>Boletales</taxon>
        <taxon>Boletales incertae sedis</taxon>
        <taxon>Leucogyrophana</taxon>
    </lineage>
</organism>
<keyword evidence="2" id="KW-1185">Reference proteome</keyword>
<evidence type="ECO:0000313" key="1">
    <source>
        <dbReference type="EMBL" id="KAH7930176.1"/>
    </source>
</evidence>
<evidence type="ECO:0000313" key="2">
    <source>
        <dbReference type="Proteomes" id="UP000790709"/>
    </source>
</evidence>
<reference evidence="1" key="1">
    <citation type="journal article" date="2021" name="New Phytol.">
        <title>Evolutionary innovations through gain and loss of genes in the ectomycorrhizal Boletales.</title>
        <authorList>
            <person name="Wu G."/>
            <person name="Miyauchi S."/>
            <person name="Morin E."/>
            <person name="Kuo A."/>
            <person name="Drula E."/>
            <person name="Varga T."/>
            <person name="Kohler A."/>
            <person name="Feng B."/>
            <person name="Cao Y."/>
            <person name="Lipzen A."/>
            <person name="Daum C."/>
            <person name="Hundley H."/>
            <person name="Pangilinan J."/>
            <person name="Johnson J."/>
            <person name="Barry K."/>
            <person name="LaButti K."/>
            <person name="Ng V."/>
            <person name="Ahrendt S."/>
            <person name="Min B."/>
            <person name="Choi I.G."/>
            <person name="Park H."/>
            <person name="Plett J.M."/>
            <person name="Magnuson J."/>
            <person name="Spatafora J.W."/>
            <person name="Nagy L.G."/>
            <person name="Henrissat B."/>
            <person name="Grigoriev I.V."/>
            <person name="Yang Z.L."/>
            <person name="Xu J."/>
            <person name="Martin F.M."/>
        </authorList>
    </citation>
    <scope>NUCLEOTIDE SEQUENCE</scope>
    <source>
        <strain evidence="1">KUC20120723A-06</strain>
    </source>
</reference>
<sequence>MRLSATLFCASLLGGGLVSADCSWDVNSGYGYVVKVWGEQNCNSQNKTMYAEFHGSPLSGCECHDLPNALNDKVASFVFSGNSRFHEMSLYKNGGCHGERLGTSFEVQACCVFLIWDLVQGVKVEDGSIIMSTAIKSNAVHSKFVYRK</sequence>
<accession>A0ACB8BX87</accession>
<name>A0ACB8BX87_9AGAM</name>
<proteinExistence type="predicted"/>
<comment type="caution">
    <text evidence="1">The sequence shown here is derived from an EMBL/GenBank/DDBJ whole genome shotgun (WGS) entry which is preliminary data.</text>
</comment>
<gene>
    <name evidence="1" type="ORF">BV22DRAFT_80193</name>
</gene>
<dbReference type="Proteomes" id="UP000790709">
    <property type="component" value="Unassembled WGS sequence"/>
</dbReference>
<dbReference type="EMBL" id="MU266334">
    <property type="protein sequence ID" value="KAH7930176.1"/>
    <property type="molecule type" value="Genomic_DNA"/>
</dbReference>
<protein>
    <submittedName>
        <fullName evidence="1">Uncharacterized protein</fullName>
    </submittedName>
</protein>